<reference evidence="3" key="1">
    <citation type="submission" date="2014-09" db="EMBL/GenBank/DDBJ databases">
        <authorList>
            <person name="Mudge J."/>
            <person name="Ramaraj T."/>
            <person name="Lindquist I.E."/>
            <person name="Bharti A.K."/>
            <person name="Sundararajan A."/>
            <person name="Cameron C.T."/>
            <person name="Woodward J.E."/>
            <person name="May G.D."/>
            <person name="Brubaker C."/>
            <person name="Broadhvest J."/>
            <person name="Wilkins T.A."/>
        </authorList>
    </citation>
    <scope>NUCLEOTIDE SEQUENCE</scope>
    <source>
        <strain evidence="3">cv. AKA8401</strain>
    </source>
</reference>
<dbReference type="AlphaFoldDB" id="A0A0B0N6Z2"/>
<dbReference type="EMBL" id="JRRC01478488">
    <property type="protein sequence ID" value="KHG07619.1"/>
    <property type="molecule type" value="Genomic_DNA"/>
</dbReference>
<proteinExistence type="predicted"/>
<keyword evidence="3" id="KW-1185">Reference proteome</keyword>
<sequence length="84" mass="9775">MKTHQPPSKNTDLARKTPFPELTFNISCNPICHCPPLTELRLFGDKHRRVTFDLYPMKVQIPGKSDSPHTGQSFRRQRTRPMDQ</sequence>
<gene>
    <name evidence="2" type="ORF">F383_34399</name>
</gene>
<evidence type="ECO:0000256" key="1">
    <source>
        <dbReference type="SAM" id="MobiDB-lite"/>
    </source>
</evidence>
<feature type="compositionally biased region" description="Basic residues" evidence="1">
    <location>
        <begin position="75"/>
        <end position="84"/>
    </location>
</feature>
<evidence type="ECO:0000313" key="3">
    <source>
        <dbReference type="Proteomes" id="UP000032142"/>
    </source>
</evidence>
<protein>
    <submittedName>
        <fullName evidence="2">AroA</fullName>
    </submittedName>
</protein>
<dbReference type="Proteomes" id="UP000032142">
    <property type="component" value="Unassembled WGS sequence"/>
</dbReference>
<name>A0A0B0N6Z2_GOSAR</name>
<feature type="region of interest" description="Disordered" evidence="1">
    <location>
        <begin position="60"/>
        <end position="84"/>
    </location>
</feature>
<organism evidence="2 3">
    <name type="scientific">Gossypium arboreum</name>
    <name type="common">Tree cotton</name>
    <name type="synonym">Gossypium nanking</name>
    <dbReference type="NCBI Taxonomy" id="29729"/>
    <lineage>
        <taxon>Eukaryota</taxon>
        <taxon>Viridiplantae</taxon>
        <taxon>Streptophyta</taxon>
        <taxon>Embryophyta</taxon>
        <taxon>Tracheophyta</taxon>
        <taxon>Spermatophyta</taxon>
        <taxon>Magnoliopsida</taxon>
        <taxon>eudicotyledons</taxon>
        <taxon>Gunneridae</taxon>
        <taxon>Pentapetalae</taxon>
        <taxon>rosids</taxon>
        <taxon>malvids</taxon>
        <taxon>Malvales</taxon>
        <taxon>Malvaceae</taxon>
        <taxon>Malvoideae</taxon>
        <taxon>Gossypium</taxon>
    </lineage>
</organism>
<evidence type="ECO:0000313" key="2">
    <source>
        <dbReference type="EMBL" id="KHG07619.1"/>
    </source>
</evidence>
<comment type="caution">
    <text evidence="2">The sequence shown here is derived from an EMBL/GenBank/DDBJ whole genome shotgun (WGS) entry which is preliminary data.</text>
</comment>
<accession>A0A0B0N6Z2</accession>